<evidence type="ECO:0000313" key="3">
    <source>
        <dbReference type="Proteomes" id="UP000481153"/>
    </source>
</evidence>
<dbReference type="AlphaFoldDB" id="A0A6G0WSA5"/>
<evidence type="ECO:0000256" key="1">
    <source>
        <dbReference type="SAM" id="MobiDB-lite"/>
    </source>
</evidence>
<sequence>MDDGTAFQHEIIHVQDKWAELLPSRIPLRYAFFRYLGFCIKVRGVPGHTAAKALKPSPTRASVWIKVTTSKGVALEQKIPACFKDGVYYVQDITLQDEGLHTFHVWVESQFFTSVKPFVHELHVHQFMRLHDDSNVLFGGPYGPLRQVVDPMLFDNLEKEIEVDWTDELVQHCLKKSKTKLRPVDAKWWMRQFVEQGELQAKKRRQLHKASERALLRSKSLCRHPRKQARPVRSGDKRDHENYFQGRQRELKRQKTRQIRIFVHESLSANETHVVFSKREFYHQLALYSKKQK</sequence>
<feature type="compositionally biased region" description="Basic and acidic residues" evidence="1">
    <location>
        <begin position="233"/>
        <end position="251"/>
    </location>
</feature>
<evidence type="ECO:0000313" key="2">
    <source>
        <dbReference type="EMBL" id="KAF0730307.1"/>
    </source>
</evidence>
<accession>A0A6G0WSA5</accession>
<comment type="caution">
    <text evidence="2">The sequence shown here is derived from an EMBL/GenBank/DDBJ whole genome shotgun (WGS) entry which is preliminary data.</text>
</comment>
<dbReference type="VEuPathDB" id="FungiDB:AeMF1_018367"/>
<organism evidence="2 3">
    <name type="scientific">Aphanomyces euteiches</name>
    <dbReference type="NCBI Taxonomy" id="100861"/>
    <lineage>
        <taxon>Eukaryota</taxon>
        <taxon>Sar</taxon>
        <taxon>Stramenopiles</taxon>
        <taxon>Oomycota</taxon>
        <taxon>Saprolegniomycetes</taxon>
        <taxon>Saprolegniales</taxon>
        <taxon>Verrucalvaceae</taxon>
        <taxon>Aphanomyces</taxon>
    </lineage>
</organism>
<dbReference type="Proteomes" id="UP000481153">
    <property type="component" value="Unassembled WGS sequence"/>
</dbReference>
<feature type="region of interest" description="Disordered" evidence="1">
    <location>
        <begin position="225"/>
        <end position="251"/>
    </location>
</feature>
<proteinExistence type="predicted"/>
<dbReference type="EMBL" id="VJMJ01000155">
    <property type="protein sequence ID" value="KAF0730307.1"/>
    <property type="molecule type" value="Genomic_DNA"/>
</dbReference>
<gene>
    <name evidence="2" type="ORF">Ae201684_012307</name>
</gene>
<protein>
    <submittedName>
        <fullName evidence="2">Uncharacterized protein</fullName>
    </submittedName>
</protein>
<keyword evidence="3" id="KW-1185">Reference proteome</keyword>
<name>A0A6G0WSA5_9STRA</name>
<reference evidence="2 3" key="1">
    <citation type="submission" date="2019-07" db="EMBL/GenBank/DDBJ databases">
        <title>Genomics analysis of Aphanomyces spp. identifies a new class of oomycete effector associated with host adaptation.</title>
        <authorList>
            <person name="Gaulin E."/>
        </authorList>
    </citation>
    <scope>NUCLEOTIDE SEQUENCE [LARGE SCALE GENOMIC DNA]</scope>
    <source>
        <strain evidence="2 3">ATCC 201684</strain>
    </source>
</reference>